<keyword evidence="1" id="KW-0732">Signal</keyword>
<reference evidence="2 3" key="1">
    <citation type="submission" date="2016-10" db="EMBL/GenBank/DDBJ databases">
        <authorList>
            <person name="de Groot N.N."/>
        </authorList>
    </citation>
    <scope>NUCLEOTIDE SEQUENCE [LARGE SCALE GENOMIC DNA]</scope>
    <source>
        <strain evidence="2 3">DSM 25232</strain>
    </source>
</reference>
<dbReference type="AlphaFoldDB" id="A0A1H7URW8"/>
<name>A0A1H7URW8_AQUAM</name>
<sequence>MKRTKSILIILLLTFCFTQCYSQLSKTEYEDLVEYFVNCIKYSDIDRLDSIMSYPIERPYPIPSINNKQELKKRYLEIFDDSLTSVISNSNIKEDWTDMGWRGIMLKNGIVWLDYDGKFLTTNYTSEKEKAIEEKWIESERDLLYTDLKNFKKPIHTIETEKFIVRIDLLENKKYRYASWSKESDISNKPDLVINNGEWTPDGSGGNHYFTFTNGVYSYVIYVNVLGTDETPPFNLEVNKRDKVILNQPAQLKKLK</sequence>
<keyword evidence="3" id="KW-1185">Reference proteome</keyword>
<feature type="chain" id="PRO_5011766082" evidence="1">
    <location>
        <begin position="23"/>
        <end position="256"/>
    </location>
</feature>
<gene>
    <name evidence="2" type="ORF">SAMN04487910_3847</name>
</gene>
<dbReference type="Proteomes" id="UP000198521">
    <property type="component" value="Unassembled WGS sequence"/>
</dbReference>
<dbReference type="STRING" id="1038014.SAMN04487910_3847"/>
<proteinExistence type="predicted"/>
<evidence type="ECO:0000313" key="3">
    <source>
        <dbReference type="Proteomes" id="UP000198521"/>
    </source>
</evidence>
<organism evidence="2 3">
    <name type="scientific">Aquimarina amphilecti</name>
    <dbReference type="NCBI Taxonomy" id="1038014"/>
    <lineage>
        <taxon>Bacteria</taxon>
        <taxon>Pseudomonadati</taxon>
        <taxon>Bacteroidota</taxon>
        <taxon>Flavobacteriia</taxon>
        <taxon>Flavobacteriales</taxon>
        <taxon>Flavobacteriaceae</taxon>
        <taxon>Aquimarina</taxon>
    </lineage>
</organism>
<feature type="signal peptide" evidence="1">
    <location>
        <begin position="1"/>
        <end position="22"/>
    </location>
</feature>
<evidence type="ECO:0000256" key="1">
    <source>
        <dbReference type="SAM" id="SignalP"/>
    </source>
</evidence>
<evidence type="ECO:0000313" key="2">
    <source>
        <dbReference type="EMBL" id="SEL99574.1"/>
    </source>
</evidence>
<dbReference type="EMBL" id="FOAB01000007">
    <property type="protein sequence ID" value="SEL99574.1"/>
    <property type="molecule type" value="Genomic_DNA"/>
</dbReference>
<accession>A0A1H7URW8</accession>
<protein>
    <submittedName>
        <fullName evidence="2">Uncharacterized protein</fullName>
    </submittedName>
</protein>